<organism evidence="3">
    <name type="scientific">Eutreptiella gymnastica</name>
    <dbReference type="NCBI Taxonomy" id="73025"/>
    <lineage>
        <taxon>Eukaryota</taxon>
        <taxon>Discoba</taxon>
        <taxon>Euglenozoa</taxon>
        <taxon>Euglenida</taxon>
        <taxon>Spirocuta</taxon>
        <taxon>Euglenophyceae</taxon>
        <taxon>Eutreptiales</taxon>
        <taxon>Eutreptiaceae</taxon>
        <taxon>Eutreptiella</taxon>
    </lineage>
</organism>
<dbReference type="PANTHER" id="PTHR10555:SF170">
    <property type="entry name" value="FI18122P1"/>
    <property type="match status" value="1"/>
</dbReference>
<evidence type="ECO:0000313" key="3">
    <source>
        <dbReference type="EMBL" id="CAD8991358.1"/>
    </source>
</evidence>
<feature type="compositionally biased region" description="Acidic residues" evidence="1">
    <location>
        <begin position="1"/>
        <end position="14"/>
    </location>
</feature>
<dbReference type="PANTHER" id="PTHR10555">
    <property type="entry name" value="SORTING NEXIN"/>
    <property type="match status" value="1"/>
</dbReference>
<feature type="domain" description="PX" evidence="2">
    <location>
        <begin position="50"/>
        <end position="189"/>
    </location>
</feature>
<dbReference type="PROSITE" id="PS50195">
    <property type="entry name" value="PX"/>
    <property type="match status" value="1"/>
</dbReference>
<dbReference type="InterPro" id="IPR001683">
    <property type="entry name" value="PX_dom"/>
</dbReference>
<dbReference type="AlphaFoldDB" id="A0A7S1HU62"/>
<dbReference type="InterPro" id="IPR036871">
    <property type="entry name" value="PX_dom_sf"/>
</dbReference>
<name>A0A7S1HU62_9EUGL</name>
<dbReference type="GO" id="GO:0005768">
    <property type="term" value="C:endosome"/>
    <property type="evidence" value="ECO:0007669"/>
    <property type="project" value="TreeGrafter"/>
</dbReference>
<reference evidence="3" key="1">
    <citation type="submission" date="2021-01" db="EMBL/GenBank/DDBJ databases">
        <authorList>
            <person name="Corre E."/>
            <person name="Pelletier E."/>
            <person name="Niang G."/>
            <person name="Scheremetjew M."/>
            <person name="Finn R."/>
            <person name="Kale V."/>
            <person name="Holt S."/>
            <person name="Cochrane G."/>
            <person name="Meng A."/>
            <person name="Brown T."/>
            <person name="Cohen L."/>
        </authorList>
    </citation>
    <scope>NUCLEOTIDE SEQUENCE</scope>
    <source>
        <strain evidence="3">NIES-381</strain>
    </source>
</reference>
<proteinExistence type="predicted"/>
<dbReference type="Gene3D" id="1.20.1270.60">
    <property type="entry name" value="Arfaptin homology (AH) domain/BAR domain"/>
    <property type="match status" value="1"/>
</dbReference>
<feature type="region of interest" description="Disordered" evidence="1">
    <location>
        <begin position="1"/>
        <end position="41"/>
    </location>
</feature>
<dbReference type="EMBL" id="HBGA01006724">
    <property type="protein sequence ID" value="CAD8991358.1"/>
    <property type="molecule type" value="Transcribed_RNA"/>
</dbReference>
<accession>A0A7S1HU62</accession>
<dbReference type="Gene3D" id="3.30.1520.10">
    <property type="entry name" value="Phox-like domain"/>
    <property type="match status" value="1"/>
</dbReference>
<evidence type="ECO:0000256" key="1">
    <source>
        <dbReference type="SAM" id="MobiDB-lite"/>
    </source>
</evidence>
<gene>
    <name evidence="3" type="ORF">EGYM00392_LOCUS2401</name>
</gene>
<dbReference type="GO" id="GO:0035091">
    <property type="term" value="F:phosphatidylinositol binding"/>
    <property type="evidence" value="ECO:0007669"/>
    <property type="project" value="InterPro"/>
</dbReference>
<protein>
    <recommendedName>
        <fullName evidence="2">PX domain-containing protein</fullName>
    </recommendedName>
</protein>
<dbReference type="Pfam" id="PF00787">
    <property type="entry name" value="PX"/>
    <property type="match status" value="1"/>
</dbReference>
<dbReference type="SUPFAM" id="SSF64268">
    <property type="entry name" value="PX domain"/>
    <property type="match status" value="1"/>
</dbReference>
<evidence type="ECO:0000259" key="2">
    <source>
        <dbReference type="PROSITE" id="PS50195"/>
    </source>
</evidence>
<dbReference type="InterPro" id="IPR027267">
    <property type="entry name" value="AH/BAR_dom_sf"/>
</dbReference>
<sequence length="420" mass="47536">MVDQDMEQVVDDTDPIPCDTPTRRENPTPGSSQVTDKSEPKDEVIFEFRDVKNVHKVHSKEGMLMKLDYWSYDVTLETDAPAYSNPKGTNDLVTIQVGRRYKEFEWLRETLVSEHPYSVVPPLPGFALEGMLEKVDNILGSPDTSQEIPALVTYRMRGITLFLKWLARCPTFRDSPSVKTFMEATSEEISALQAAAKAEAKTKGSKRAPETTLGSIWGSLKSRIQGPPKQVPDEVLHAKQMMTALETCLSQLKDNVEKLWDQIVNLCEGYIVERFDPALQKSDEVMQALVKTAVVVKRAVHSFSVENEELFLGLVVDLSFYNGLCSAAKSVISSLERMAADVQQLQQAGRTADAQALEAEFQDACRTFMVEYQHFHWIKKPSLKKMVHHFALLATNMDPKKFQWEKYCAPLLQMIPDPEW</sequence>